<reference evidence="1 3" key="1">
    <citation type="submission" date="2015-08" db="EMBL/GenBank/DDBJ databases">
        <title>Genome of Paenibacillus jilunlii.</title>
        <authorList>
            <person name="Sant'Anna F.H."/>
            <person name="Ambrosini A."/>
            <person name="Souza R."/>
            <person name="Bach E."/>
            <person name="Fernandes G."/>
            <person name="Balsanelli E."/>
            <person name="Baura V.A."/>
            <person name="Pedrosa F.O."/>
            <person name="Souza E.M."/>
            <person name="Passaglia L."/>
        </authorList>
    </citation>
    <scope>NUCLEOTIDE SEQUENCE [LARGE SCALE GENOMIC DNA]</scope>
    <source>
        <strain evidence="1 3">DSM 23019</strain>
    </source>
</reference>
<evidence type="ECO:0000313" key="1">
    <source>
        <dbReference type="EMBL" id="KWX71298.1"/>
    </source>
</evidence>
<accession>A0A1G9G0Q1</accession>
<evidence type="ECO:0000313" key="2">
    <source>
        <dbReference type="EMBL" id="SDK94224.1"/>
    </source>
</evidence>
<dbReference type="PANTHER" id="PTHR48098:SF6">
    <property type="entry name" value="FERRI-BACILLIBACTIN ESTERASE BESA"/>
    <property type="match status" value="1"/>
</dbReference>
<dbReference type="SUPFAM" id="SSF53474">
    <property type="entry name" value="alpha/beta-Hydrolases"/>
    <property type="match status" value="1"/>
</dbReference>
<keyword evidence="3" id="KW-1185">Reference proteome</keyword>
<dbReference type="AlphaFoldDB" id="A0A1G9G0Q1"/>
<gene>
    <name evidence="1" type="ORF">AML91_24015</name>
    <name evidence="2" type="ORF">SAMN05216191_101171</name>
</gene>
<dbReference type="EMBL" id="LIPY01000122">
    <property type="protein sequence ID" value="KWX71298.1"/>
    <property type="molecule type" value="Genomic_DNA"/>
</dbReference>
<evidence type="ECO:0000313" key="4">
    <source>
        <dbReference type="Proteomes" id="UP000182783"/>
    </source>
</evidence>
<name>A0A1G9G0Q1_9BACL</name>
<dbReference type="Pfam" id="PF00756">
    <property type="entry name" value="Esterase"/>
    <property type="match status" value="1"/>
</dbReference>
<protein>
    <submittedName>
        <fullName evidence="1">Esterase</fullName>
    </submittedName>
</protein>
<dbReference type="OrthoDB" id="9784036at2"/>
<proteinExistence type="predicted"/>
<evidence type="ECO:0000313" key="3">
    <source>
        <dbReference type="Proteomes" id="UP000070252"/>
    </source>
</evidence>
<dbReference type="Proteomes" id="UP000070252">
    <property type="component" value="Unassembled WGS sequence"/>
</dbReference>
<reference evidence="2 4" key="2">
    <citation type="submission" date="2016-10" db="EMBL/GenBank/DDBJ databases">
        <authorList>
            <person name="de Groot N.N."/>
        </authorList>
    </citation>
    <scope>NUCLEOTIDE SEQUENCE [LARGE SCALE GENOMIC DNA]</scope>
    <source>
        <strain evidence="2 4">CGMCC 1.10239</strain>
    </source>
</reference>
<dbReference type="Proteomes" id="UP000182783">
    <property type="component" value="Unassembled WGS sequence"/>
</dbReference>
<sequence>MEGTFRREVVQGRGLLIYLPRSYGEEGRRYPVVYLQDEGSVMKQTANYLEHLFIAGELRELIFVGMVSPDRNHEYTPWPSPAVMPGSPDFGGGGSGYLKELVEVIKPYIDGQYATLPGSRDTGLIGCSLGGLISMFAYYLYPDTFGRIGLLSASFWYEGLLEFMRTHPAPSSGRKLYMYVGELEGFYKTNVQKHMVPKTLEAHSLLLEQGLGADELRFDRDRQGTHDGVFFSRQLPAALKWLFGAGIATGKKYKG</sequence>
<dbReference type="InterPro" id="IPR000801">
    <property type="entry name" value="Esterase-like"/>
</dbReference>
<dbReference type="InterPro" id="IPR050583">
    <property type="entry name" value="Mycobacterial_A85_antigen"/>
</dbReference>
<dbReference type="Gene3D" id="3.40.50.1820">
    <property type="entry name" value="alpha/beta hydrolase"/>
    <property type="match status" value="1"/>
</dbReference>
<dbReference type="PANTHER" id="PTHR48098">
    <property type="entry name" value="ENTEROCHELIN ESTERASE-RELATED"/>
    <property type="match status" value="1"/>
</dbReference>
<organism evidence="2 4">
    <name type="scientific">Paenibacillus jilunlii</name>
    <dbReference type="NCBI Taxonomy" id="682956"/>
    <lineage>
        <taxon>Bacteria</taxon>
        <taxon>Bacillati</taxon>
        <taxon>Bacillota</taxon>
        <taxon>Bacilli</taxon>
        <taxon>Bacillales</taxon>
        <taxon>Paenibacillaceae</taxon>
        <taxon>Paenibacillus</taxon>
    </lineage>
</organism>
<dbReference type="InterPro" id="IPR029058">
    <property type="entry name" value="AB_hydrolase_fold"/>
</dbReference>
<dbReference type="EMBL" id="FNGM01000001">
    <property type="protein sequence ID" value="SDK94224.1"/>
    <property type="molecule type" value="Genomic_DNA"/>
</dbReference>
<dbReference type="RefSeq" id="WP_062526489.1">
    <property type="nucleotide sequence ID" value="NZ_CP048429.1"/>
</dbReference>